<keyword evidence="2" id="KW-0812">Transmembrane</keyword>
<reference evidence="3 4" key="1">
    <citation type="journal article" date="2013" name="BMC Genomics">
        <title>The genome and transcriptome of the pine saprophyte Ophiostoma piceae, and a comparison with the bark beetle-associated pine pathogen Grosmannia clavigera.</title>
        <authorList>
            <person name="Haridas S."/>
            <person name="Wang Y."/>
            <person name="Lim L."/>
            <person name="Massoumi Alamouti S."/>
            <person name="Jackman S."/>
            <person name="Docking R."/>
            <person name="Robertson G."/>
            <person name="Birol I."/>
            <person name="Bohlmann J."/>
            <person name="Breuil C."/>
        </authorList>
    </citation>
    <scope>NUCLEOTIDE SEQUENCE [LARGE SCALE GENOMIC DNA]</scope>
    <source>
        <strain evidence="3 4">UAMH 11346</strain>
    </source>
</reference>
<dbReference type="OMA" id="WYHYKEE"/>
<proteinExistence type="predicted"/>
<keyword evidence="2" id="KW-0472">Membrane</keyword>
<feature type="compositionally biased region" description="Low complexity" evidence="1">
    <location>
        <begin position="140"/>
        <end position="155"/>
    </location>
</feature>
<name>S3C0S2_OPHP1</name>
<sequence length="170" mass="18928">MPRIHIGTLPTLSPLERRQVVVSSDSNDHGGLSGGAIAGIVIGSVAGFLLILWIWRSCTNLGAPPTEPWYDDGPPRRHKRRGRSHYYRESYPVRTSSRRRYSAEIPIATAERVSVTEPVPVVVRSHSTRRHGRSPRRPSSHAGTAYVVEETTTTAPGHRRSGSGRYYETY</sequence>
<evidence type="ECO:0000313" key="3">
    <source>
        <dbReference type="EMBL" id="EPE07134.1"/>
    </source>
</evidence>
<dbReference type="VEuPathDB" id="FungiDB:F503_07785"/>
<evidence type="ECO:0000256" key="1">
    <source>
        <dbReference type="SAM" id="MobiDB-lite"/>
    </source>
</evidence>
<evidence type="ECO:0000313" key="4">
    <source>
        <dbReference type="Proteomes" id="UP000016923"/>
    </source>
</evidence>
<gene>
    <name evidence="3" type="ORF">F503_07785</name>
</gene>
<dbReference type="eggNOG" id="ENOG502T1WI">
    <property type="taxonomic scope" value="Eukaryota"/>
</dbReference>
<dbReference type="Proteomes" id="UP000016923">
    <property type="component" value="Unassembled WGS sequence"/>
</dbReference>
<feature type="region of interest" description="Disordered" evidence="1">
    <location>
        <begin position="65"/>
        <end position="84"/>
    </location>
</feature>
<feature type="transmembrane region" description="Helical" evidence="2">
    <location>
        <begin position="32"/>
        <end position="55"/>
    </location>
</feature>
<dbReference type="AlphaFoldDB" id="S3C0S2"/>
<dbReference type="HOGENOM" id="CLU_108099_1_0_1"/>
<protein>
    <submittedName>
        <fullName evidence="3">Uncharacterized protein</fullName>
    </submittedName>
</protein>
<dbReference type="OrthoDB" id="5244644at2759"/>
<keyword evidence="4" id="KW-1185">Reference proteome</keyword>
<evidence type="ECO:0000256" key="2">
    <source>
        <dbReference type="SAM" id="Phobius"/>
    </source>
</evidence>
<keyword evidence="2" id="KW-1133">Transmembrane helix</keyword>
<dbReference type="EMBL" id="KE148151">
    <property type="protein sequence ID" value="EPE07134.1"/>
    <property type="molecule type" value="Genomic_DNA"/>
</dbReference>
<organism evidence="3 4">
    <name type="scientific">Ophiostoma piceae (strain UAMH 11346)</name>
    <name type="common">Sap stain fungus</name>
    <dbReference type="NCBI Taxonomy" id="1262450"/>
    <lineage>
        <taxon>Eukaryota</taxon>
        <taxon>Fungi</taxon>
        <taxon>Dikarya</taxon>
        <taxon>Ascomycota</taxon>
        <taxon>Pezizomycotina</taxon>
        <taxon>Sordariomycetes</taxon>
        <taxon>Sordariomycetidae</taxon>
        <taxon>Ophiostomatales</taxon>
        <taxon>Ophiostomataceae</taxon>
        <taxon>Ophiostoma</taxon>
    </lineage>
</organism>
<feature type="region of interest" description="Disordered" evidence="1">
    <location>
        <begin position="125"/>
        <end position="170"/>
    </location>
</feature>
<feature type="compositionally biased region" description="Basic residues" evidence="1">
    <location>
        <begin position="126"/>
        <end position="139"/>
    </location>
</feature>
<accession>S3C0S2</accession>